<keyword evidence="5 8" id="KW-1133">Transmembrane helix</keyword>
<evidence type="ECO:0000259" key="10">
    <source>
        <dbReference type="Pfam" id="PF21082"/>
    </source>
</evidence>
<feature type="region of interest" description="Disordered" evidence="7">
    <location>
        <begin position="197"/>
        <end position="231"/>
    </location>
</feature>
<dbReference type="PANTHER" id="PTHR30460:SF0">
    <property type="entry name" value="MODERATE CONDUCTANCE MECHANOSENSITIVE CHANNEL YBIO"/>
    <property type="match status" value="1"/>
</dbReference>
<organism evidence="12 13">
    <name type="scientific">Aristophania vespae</name>
    <dbReference type="NCBI Taxonomy" id="2697033"/>
    <lineage>
        <taxon>Bacteria</taxon>
        <taxon>Pseudomonadati</taxon>
        <taxon>Pseudomonadota</taxon>
        <taxon>Alphaproteobacteria</taxon>
        <taxon>Acetobacterales</taxon>
        <taxon>Acetobacteraceae</taxon>
        <taxon>Aristophania</taxon>
    </lineage>
</organism>
<feature type="transmembrane region" description="Helical" evidence="8">
    <location>
        <begin position="527"/>
        <end position="545"/>
    </location>
</feature>
<feature type="transmembrane region" description="Helical" evidence="8">
    <location>
        <begin position="288"/>
        <end position="312"/>
    </location>
</feature>
<dbReference type="Gene3D" id="2.30.30.60">
    <property type="match status" value="1"/>
</dbReference>
<dbReference type="SUPFAM" id="SSF82689">
    <property type="entry name" value="Mechanosensitive channel protein MscS (YggB), C-terminal domain"/>
    <property type="match status" value="1"/>
</dbReference>
<dbReference type="SUPFAM" id="SSF82861">
    <property type="entry name" value="Mechanosensitive channel protein MscS (YggB), transmembrane region"/>
    <property type="match status" value="1"/>
</dbReference>
<evidence type="ECO:0000313" key="12">
    <source>
        <dbReference type="EMBL" id="QHI96088.1"/>
    </source>
</evidence>
<protein>
    <submittedName>
        <fullName evidence="12">Mechanosensitive ion channel</fullName>
    </submittedName>
</protein>
<dbReference type="PANTHER" id="PTHR30460">
    <property type="entry name" value="MODERATE CONDUCTANCE MECHANOSENSITIVE CHANNEL YBIO"/>
    <property type="match status" value="1"/>
</dbReference>
<accession>A0A6P1NF55</accession>
<evidence type="ECO:0000256" key="7">
    <source>
        <dbReference type="SAM" id="MobiDB-lite"/>
    </source>
</evidence>
<feature type="compositionally biased region" description="Basic and acidic residues" evidence="7">
    <location>
        <begin position="208"/>
        <end position="219"/>
    </location>
</feature>
<feature type="transmembrane region" description="Helical" evidence="8">
    <location>
        <begin position="493"/>
        <end position="515"/>
    </location>
</feature>
<feature type="transmembrane region" description="Helical" evidence="8">
    <location>
        <begin position="333"/>
        <end position="351"/>
    </location>
</feature>
<dbReference type="InterPro" id="IPR023408">
    <property type="entry name" value="MscS_beta-dom_sf"/>
</dbReference>
<feature type="transmembrane region" description="Helical" evidence="8">
    <location>
        <begin position="441"/>
        <end position="463"/>
    </location>
</feature>
<keyword evidence="3" id="KW-1003">Cell membrane</keyword>
<dbReference type="EMBL" id="CP047652">
    <property type="protein sequence ID" value="QHI96088.1"/>
    <property type="molecule type" value="Genomic_DNA"/>
</dbReference>
<dbReference type="KEGG" id="bomb:GT348_07410"/>
<dbReference type="Pfam" id="PF21088">
    <property type="entry name" value="MS_channel_1st"/>
    <property type="match status" value="1"/>
</dbReference>
<feature type="domain" description="Mechanosensitive ion channel transmembrane helices 2/3" evidence="11">
    <location>
        <begin position="584"/>
        <end position="624"/>
    </location>
</feature>
<dbReference type="InterPro" id="IPR045276">
    <property type="entry name" value="YbiO_bact"/>
</dbReference>
<evidence type="ECO:0000256" key="5">
    <source>
        <dbReference type="ARBA" id="ARBA00022989"/>
    </source>
</evidence>
<evidence type="ECO:0000256" key="4">
    <source>
        <dbReference type="ARBA" id="ARBA00022692"/>
    </source>
</evidence>
<dbReference type="Gene3D" id="3.30.70.100">
    <property type="match status" value="1"/>
</dbReference>
<feature type="transmembrane region" description="Helical" evidence="8">
    <location>
        <begin position="404"/>
        <end position="429"/>
    </location>
</feature>
<dbReference type="InterPro" id="IPR049142">
    <property type="entry name" value="MS_channel_1st"/>
</dbReference>
<dbReference type="GO" id="GO:0008381">
    <property type="term" value="F:mechanosensitive monoatomic ion channel activity"/>
    <property type="evidence" value="ECO:0007669"/>
    <property type="project" value="InterPro"/>
</dbReference>
<dbReference type="InterPro" id="IPR011066">
    <property type="entry name" value="MscS_channel_C_sf"/>
</dbReference>
<name>A0A6P1NF55_9PROT</name>
<dbReference type="RefSeq" id="WP_160619161.1">
    <property type="nucleotide sequence ID" value="NZ_CP047652.1"/>
</dbReference>
<dbReference type="Proteomes" id="UP000463975">
    <property type="component" value="Chromosome"/>
</dbReference>
<dbReference type="AlphaFoldDB" id="A0A6P1NF55"/>
<keyword evidence="13" id="KW-1185">Reference proteome</keyword>
<evidence type="ECO:0000259" key="11">
    <source>
        <dbReference type="Pfam" id="PF21088"/>
    </source>
</evidence>
<evidence type="ECO:0000256" key="8">
    <source>
        <dbReference type="SAM" id="Phobius"/>
    </source>
</evidence>
<dbReference type="Pfam" id="PF21082">
    <property type="entry name" value="MS_channel_3rd"/>
    <property type="match status" value="1"/>
</dbReference>
<keyword evidence="4 8" id="KW-0812">Transmembrane</keyword>
<sequence>MPEKACDNAFRISESPPQKSAFMRRFLAVLVILLGLLPCATLAQTVPLTNAPPVTSAQADQLLNVLNDSKKRQDFVTTLKNLSDAQKAVEKDKQNNSLLDSAWNSISKASHKTIIQLHSLTKTVTNFTDTGPWVNHVMHTPSVQGEILRISTRVAILIVGGLILSYGIHFLLNTPRKRLELRAQRYNRDNIQKDLQDFQETKSTVDQQAKETVNDENKDSLSANKAQDEAERMRRQGALTRLMITFRRFPYTMGRFGMDLLAIAMFPLVALLIQTFDPAPDVRTMRAIWSIAWFAAVGFGVWVALLRALFAPERPWLRLTTINDNTAIFLFKGFYRIGNVIAWGVTALIILNDCTLPESISLSLAKILALIVHIMIAIMILGSRSNVKWLFNRAADHNKRLAPVLHFIGRFWWIVAIIFDIALWVVWAAEVPGGYQLILRLTARTIAALILMRVVSILAFGGLERFFTRLNDRNISKETATRILRYYPAAQRVTSVVILLLTIFAVAVALGAPVYAVIGLHTLGGRLLSSMVTIIIALLIGVVIWEMSNVAIEHKVHQLEREGSGNYRARTARIRTLQPMLRILLLVILTVVIGLTVLSQLGVNIAPLLAGASIFGVALGFGSQKLVQDFISGIFLLMENALTVGDAVTLSGTYGVVEKLSLRTVHVRANDGSMNIFPFSSLGQIINYDRDFARAMISAEVSYGTDTDKAVQALFDITKGLREDPDFKNLIIDDFQLWGVDSINESSVTIKGTLPTTTGGRWPVQRQFYRRMKKCFEERGIDIPFPTRTIHVINQGNADVSHSDLVNSGRSDPKQAQAENKPEA</sequence>
<proteinExistence type="inferred from homology"/>
<feature type="transmembrane region" description="Helical" evidence="8">
    <location>
        <begin position="256"/>
        <end position="276"/>
    </location>
</feature>
<feature type="region of interest" description="Disordered" evidence="7">
    <location>
        <begin position="801"/>
        <end position="824"/>
    </location>
</feature>
<evidence type="ECO:0000313" key="13">
    <source>
        <dbReference type="Proteomes" id="UP000463975"/>
    </source>
</evidence>
<dbReference type="GO" id="GO:0005886">
    <property type="term" value="C:plasma membrane"/>
    <property type="evidence" value="ECO:0007669"/>
    <property type="project" value="UniProtKB-SubCell"/>
</dbReference>
<dbReference type="Gene3D" id="1.10.287.1260">
    <property type="match status" value="1"/>
</dbReference>
<comment type="subcellular location">
    <subcellularLocation>
        <location evidence="1">Cell membrane</location>
        <topology evidence="1">Multi-pass membrane protein</topology>
    </subcellularLocation>
</comment>
<evidence type="ECO:0000256" key="1">
    <source>
        <dbReference type="ARBA" id="ARBA00004651"/>
    </source>
</evidence>
<feature type="domain" description="Mechanosensitive ion channel MscS C-terminal" evidence="10">
    <location>
        <begin position="699"/>
        <end position="783"/>
    </location>
</feature>
<dbReference type="InterPro" id="IPR011014">
    <property type="entry name" value="MscS_channel_TM-2"/>
</dbReference>
<dbReference type="InterPro" id="IPR006685">
    <property type="entry name" value="MscS_channel_2nd"/>
</dbReference>
<dbReference type="Pfam" id="PF00924">
    <property type="entry name" value="MS_channel_2nd"/>
    <property type="match status" value="1"/>
</dbReference>
<feature type="transmembrane region" description="Helical" evidence="8">
    <location>
        <begin position="154"/>
        <end position="172"/>
    </location>
</feature>
<dbReference type="SUPFAM" id="SSF50182">
    <property type="entry name" value="Sm-like ribonucleoproteins"/>
    <property type="match status" value="1"/>
</dbReference>
<gene>
    <name evidence="12" type="ORF">GT348_07410</name>
</gene>
<feature type="compositionally biased region" description="Polar residues" evidence="7">
    <location>
        <begin position="801"/>
        <end position="810"/>
    </location>
</feature>
<reference evidence="12 13" key="1">
    <citation type="submission" date="2020-01" db="EMBL/GenBank/DDBJ databases">
        <title>Genome sequencing of strain KACC 21507.</title>
        <authorList>
            <person name="Heo J."/>
            <person name="Kim S.-J."/>
            <person name="Kim J.-S."/>
            <person name="Hong S.-B."/>
            <person name="Kwon S.-W."/>
        </authorList>
    </citation>
    <scope>NUCLEOTIDE SEQUENCE [LARGE SCALE GENOMIC DNA]</scope>
    <source>
        <strain evidence="12 13">KACC 21507</strain>
    </source>
</reference>
<evidence type="ECO:0000256" key="2">
    <source>
        <dbReference type="ARBA" id="ARBA00008017"/>
    </source>
</evidence>
<evidence type="ECO:0000259" key="9">
    <source>
        <dbReference type="Pfam" id="PF00924"/>
    </source>
</evidence>
<feature type="domain" description="Mechanosensitive ion channel MscS" evidence="9">
    <location>
        <begin position="626"/>
        <end position="690"/>
    </location>
</feature>
<comment type="similarity">
    <text evidence="2">Belongs to the MscS (TC 1.A.23) family.</text>
</comment>
<evidence type="ECO:0000256" key="6">
    <source>
        <dbReference type="ARBA" id="ARBA00023136"/>
    </source>
</evidence>
<feature type="transmembrane region" description="Helical" evidence="8">
    <location>
        <begin position="363"/>
        <end position="383"/>
    </location>
</feature>
<dbReference type="InterPro" id="IPR010920">
    <property type="entry name" value="LSM_dom_sf"/>
</dbReference>
<feature type="transmembrane region" description="Helical" evidence="8">
    <location>
        <begin position="580"/>
        <end position="599"/>
    </location>
</feature>
<keyword evidence="6 8" id="KW-0472">Membrane</keyword>
<evidence type="ECO:0000256" key="3">
    <source>
        <dbReference type="ARBA" id="ARBA00022475"/>
    </source>
</evidence>
<dbReference type="InterPro" id="IPR049278">
    <property type="entry name" value="MS_channel_C"/>
</dbReference>